<evidence type="ECO:0000313" key="1">
    <source>
        <dbReference type="EMBL" id="MCI71400.1"/>
    </source>
</evidence>
<dbReference type="EMBL" id="LXQA010795576">
    <property type="protein sequence ID" value="MCI71400.1"/>
    <property type="molecule type" value="Genomic_DNA"/>
</dbReference>
<accession>A0A392UG28</accession>
<protein>
    <submittedName>
        <fullName evidence="1">Uncharacterized protein</fullName>
    </submittedName>
</protein>
<reference evidence="1 2" key="1">
    <citation type="journal article" date="2018" name="Front. Plant Sci.">
        <title>Red Clover (Trifolium pratense) and Zigzag Clover (T. medium) - A Picture of Genomic Similarities and Differences.</title>
        <authorList>
            <person name="Dluhosova J."/>
            <person name="Istvanek J."/>
            <person name="Nedelnik J."/>
            <person name="Repkova J."/>
        </authorList>
    </citation>
    <scope>NUCLEOTIDE SEQUENCE [LARGE SCALE GENOMIC DNA]</scope>
    <source>
        <strain evidence="2">cv. 10/8</strain>
        <tissue evidence="1">Leaf</tissue>
    </source>
</reference>
<organism evidence="1 2">
    <name type="scientific">Trifolium medium</name>
    <dbReference type="NCBI Taxonomy" id="97028"/>
    <lineage>
        <taxon>Eukaryota</taxon>
        <taxon>Viridiplantae</taxon>
        <taxon>Streptophyta</taxon>
        <taxon>Embryophyta</taxon>
        <taxon>Tracheophyta</taxon>
        <taxon>Spermatophyta</taxon>
        <taxon>Magnoliopsida</taxon>
        <taxon>eudicotyledons</taxon>
        <taxon>Gunneridae</taxon>
        <taxon>Pentapetalae</taxon>
        <taxon>rosids</taxon>
        <taxon>fabids</taxon>
        <taxon>Fabales</taxon>
        <taxon>Fabaceae</taxon>
        <taxon>Papilionoideae</taxon>
        <taxon>50 kb inversion clade</taxon>
        <taxon>NPAAA clade</taxon>
        <taxon>Hologalegina</taxon>
        <taxon>IRL clade</taxon>
        <taxon>Trifolieae</taxon>
        <taxon>Trifolium</taxon>
    </lineage>
</organism>
<name>A0A392UG28_9FABA</name>
<comment type="caution">
    <text evidence="1">The sequence shown here is derived from an EMBL/GenBank/DDBJ whole genome shotgun (WGS) entry which is preliminary data.</text>
</comment>
<dbReference type="AlphaFoldDB" id="A0A392UG28"/>
<evidence type="ECO:0000313" key="2">
    <source>
        <dbReference type="Proteomes" id="UP000265520"/>
    </source>
</evidence>
<sequence>MKRKKKKQIWHLWPQQIQILIKMMSQRQTLKKKM</sequence>
<keyword evidence="2" id="KW-1185">Reference proteome</keyword>
<proteinExistence type="predicted"/>
<feature type="non-terminal residue" evidence="1">
    <location>
        <position position="34"/>
    </location>
</feature>
<dbReference type="Proteomes" id="UP000265520">
    <property type="component" value="Unassembled WGS sequence"/>
</dbReference>